<dbReference type="EMBL" id="UGVE01000001">
    <property type="protein sequence ID" value="SUD95733.1"/>
    <property type="molecule type" value="Genomic_DNA"/>
</dbReference>
<reference evidence="6 7" key="1">
    <citation type="submission" date="2018-06" db="EMBL/GenBank/DDBJ databases">
        <authorList>
            <consortium name="Pathogen Informatics"/>
            <person name="Doyle S."/>
        </authorList>
    </citation>
    <scope>NUCLEOTIDE SEQUENCE [LARGE SCALE GENOMIC DNA]</scope>
    <source>
        <strain evidence="6 7">NCTC10894</strain>
    </source>
</reference>
<keyword evidence="2" id="KW-0805">Transcription regulation</keyword>
<dbReference type="FunFam" id="1.10.10.10:FF:000001">
    <property type="entry name" value="LysR family transcriptional regulator"/>
    <property type="match status" value="1"/>
</dbReference>
<feature type="domain" description="HTH lysR-type" evidence="5">
    <location>
        <begin position="10"/>
        <end position="67"/>
    </location>
</feature>
<dbReference type="InterPro" id="IPR036388">
    <property type="entry name" value="WH-like_DNA-bd_sf"/>
</dbReference>
<comment type="caution">
    <text evidence="6">The sequence shown here is derived from an EMBL/GenBank/DDBJ whole genome shotgun (WGS) entry which is preliminary data.</text>
</comment>
<dbReference type="Proteomes" id="UP000255008">
    <property type="component" value="Unassembled WGS sequence"/>
</dbReference>
<dbReference type="PROSITE" id="PS50931">
    <property type="entry name" value="HTH_LYSR"/>
    <property type="match status" value="1"/>
</dbReference>
<organism evidence="6 7">
    <name type="scientific">Ralstonia mannitolilytica</name>
    <dbReference type="NCBI Taxonomy" id="105219"/>
    <lineage>
        <taxon>Bacteria</taxon>
        <taxon>Pseudomonadati</taxon>
        <taxon>Pseudomonadota</taxon>
        <taxon>Betaproteobacteria</taxon>
        <taxon>Burkholderiales</taxon>
        <taxon>Burkholderiaceae</taxon>
        <taxon>Ralstonia</taxon>
    </lineage>
</organism>
<sequence length="316" mass="34039">MKRTFTIDPDLLPALDALRRVAEAGSFTHAAAALDVSTSALSQTIRRLESALGAQLLARTTRQVSVTEAGEALLAVVRPSLDALYGAMAEVGERATEPRGTLRVTASRVAYQAVLQPALADFLSRYPRIELEVSVDDGLSAIVADRFDVGIRFGERVEHDMVSVPIGPARRIAVVGSPAYLHAHGAPDTPDALREHRCIRYRFPSSGALYAWEFGEPGPGGAIQTVDVAGGLVTNDVLAMVDAARRGIGLAHVLEDLVAEDLVAGRLVRVLEAWCPALYRFHLYFPRMPQMPGKLRTFIDFLRAGAGATPALKCFT</sequence>
<dbReference type="PANTHER" id="PTHR30537">
    <property type="entry name" value="HTH-TYPE TRANSCRIPTIONAL REGULATOR"/>
    <property type="match status" value="1"/>
</dbReference>
<accession>A0AAJ4ZHW5</accession>
<evidence type="ECO:0000259" key="5">
    <source>
        <dbReference type="PROSITE" id="PS50931"/>
    </source>
</evidence>
<dbReference type="Pfam" id="PF03466">
    <property type="entry name" value="LysR_substrate"/>
    <property type="match status" value="1"/>
</dbReference>
<dbReference type="AlphaFoldDB" id="A0AAJ4ZHW5"/>
<dbReference type="PANTHER" id="PTHR30537:SF1">
    <property type="entry name" value="HTH-TYPE TRANSCRIPTIONAL REGULATOR PGRR"/>
    <property type="match status" value="1"/>
</dbReference>
<evidence type="ECO:0000256" key="3">
    <source>
        <dbReference type="ARBA" id="ARBA00023125"/>
    </source>
</evidence>
<gene>
    <name evidence="6" type="primary">dmlR_2</name>
    <name evidence="6" type="ORF">NCTC10894_00060</name>
</gene>
<dbReference type="InterPro" id="IPR000847">
    <property type="entry name" value="LysR_HTH_N"/>
</dbReference>
<dbReference type="SUPFAM" id="SSF53850">
    <property type="entry name" value="Periplasmic binding protein-like II"/>
    <property type="match status" value="1"/>
</dbReference>
<dbReference type="InterPro" id="IPR058163">
    <property type="entry name" value="LysR-type_TF_proteobact-type"/>
</dbReference>
<dbReference type="Pfam" id="PF00126">
    <property type="entry name" value="HTH_1"/>
    <property type="match status" value="1"/>
</dbReference>
<dbReference type="RefSeq" id="WP_062737692.1">
    <property type="nucleotide sequence ID" value="NZ_BAAAEC010000009.1"/>
</dbReference>
<keyword evidence="4" id="KW-0804">Transcription</keyword>
<dbReference type="GO" id="GO:0006351">
    <property type="term" value="P:DNA-templated transcription"/>
    <property type="evidence" value="ECO:0007669"/>
    <property type="project" value="TreeGrafter"/>
</dbReference>
<dbReference type="Gene3D" id="1.10.10.10">
    <property type="entry name" value="Winged helix-like DNA-binding domain superfamily/Winged helix DNA-binding domain"/>
    <property type="match status" value="1"/>
</dbReference>
<name>A0AAJ4ZHW5_9RALS</name>
<dbReference type="InterPro" id="IPR036390">
    <property type="entry name" value="WH_DNA-bd_sf"/>
</dbReference>
<dbReference type="GO" id="GO:0043565">
    <property type="term" value="F:sequence-specific DNA binding"/>
    <property type="evidence" value="ECO:0007669"/>
    <property type="project" value="TreeGrafter"/>
</dbReference>
<evidence type="ECO:0000313" key="7">
    <source>
        <dbReference type="Proteomes" id="UP000255008"/>
    </source>
</evidence>
<evidence type="ECO:0000256" key="2">
    <source>
        <dbReference type="ARBA" id="ARBA00023015"/>
    </source>
</evidence>
<dbReference type="SUPFAM" id="SSF46785">
    <property type="entry name" value="Winged helix' DNA-binding domain"/>
    <property type="match status" value="1"/>
</dbReference>
<dbReference type="InterPro" id="IPR005119">
    <property type="entry name" value="LysR_subst-bd"/>
</dbReference>
<dbReference type="PRINTS" id="PR00039">
    <property type="entry name" value="HTHLYSR"/>
</dbReference>
<dbReference type="Gene3D" id="3.40.190.290">
    <property type="match status" value="1"/>
</dbReference>
<keyword evidence="3" id="KW-0238">DNA-binding</keyword>
<evidence type="ECO:0000256" key="4">
    <source>
        <dbReference type="ARBA" id="ARBA00023163"/>
    </source>
</evidence>
<protein>
    <submittedName>
        <fullName evidence="6">D-malate degradation protein R</fullName>
    </submittedName>
</protein>
<dbReference type="CDD" id="cd08474">
    <property type="entry name" value="PBP2_CrgA_like_5"/>
    <property type="match status" value="1"/>
</dbReference>
<evidence type="ECO:0000256" key="1">
    <source>
        <dbReference type="ARBA" id="ARBA00009437"/>
    </source>
</evidence>
<evidence type="ECO:0000313" key="6">
    <source>
        <dbReference type="EMBL" id="SUD95733.1"/>
    </source>
</evidence>
<dbReference type="GO" id="GO:0003700">
    <property type="term" value="F:DNA-binding transcription factor activity"/>
    <property type="evidence" value="ECO:0007669"/>
    <property type="project" value="InterPro"/>
</dbReference>
<comment type="similarity">
    <text evidence="1">Belongs to the LysR transcriptional regulatory family.</text>
</comment>
<proteinExistence type="inferred from homology"/>